<evidence type="ECO:0000256" key="4">
    <source>
        <dbReference type="ARBA" id="ARBA00022989"/>
    </source>
</evidence>
<dbReference type="PANTHER" id="PTHR43124">
    <property type="entry name" value="PURINE EFFLUX PUMP PBUE"/>
    <property type="match status" value="1"/>
</dbReference>
<protein>
    <submittedName>
        <fullName evidence="8">MFS transporter</fullName>
    </submittedName>
</protein>
<dbReference type="PROSITE" id="PS50850">
    <property type="entry name" value="MFS"/>
    <property type="match status" value="1"/>
</dbReference>
<dbReference type="InterPro" id="IPR020846">
    <property type="entry name" value="MFS_dom"/>
</dbReference>
<comment type="subcellular location">
    <subcellularLocation>
        <location evidence="1">Cell membrane</location>
        <topology evidence="1">Multi-pass membrane protein</topology>
    </subcellularLocation>
</comment>
<dbReference type="InterPro" id="IPR050189">
    <property type="entry name" value="MFS_Efflux_Transporters"/>
</dbReference>
<evidence type="ECO:0000256" key="1">
    <source>
        <dbReference type="ARBA" id="ARBA00004651"/>
    </source>
</evidence>
<feature type="transmembrane region" description="Helical" evidence="6">
    <location>
        <begin position="135"/>
        <end position="154"/>
    </location>
</feature>
<comment type="caution">
    <text evidence="8">The sequence shown here is derived from an EMBL/GenBank/DDBJ whole genome shotgun (WGS) entry which is preliminary data.</text>
</comment>
<evidence type="ECO:0000256" key="5">
    <source>
        <dbReference type="ARBA" id="ARBA00023136"/>
    </source>
</evidence>
<feature type="transmembrane region" description="Helical" evidence="6">
    <location>
        <begin position="310"/>
        <end position="330"/>
    </location>
</feature>
<feature type="transmembrane region" description="Helical" evidence="6">
    <location>
        <begin position="77"/>
        <end position="96"/>
    </location>
</feature>
<dbReference type="AlphaFoldDB" id="A0A936ZTA0"/>
<keyword evidence="9" id="KW-1185">Reference proteome</keyword>
<evidence type="ECO:0000259" key="7">
    <source>
        <dbReference type="PROSITE" id="PS50850"/>
    </source>
</evidence>
<dbReference type="EMBL" id="JAEQNA010000013">
    <property type="protein sequence ID" value="MBL0423301.1"/>
    <property type="molecule type" value="Genomic_DNA"/>
</dbReference>
<feature type="transmembrane region" description="Helical" evidence="6">
    <location>
        <begin position="222"/>
        <end position="241"/>
    </location>
</feature>
<dbReference type="Proteomes" id="UP000613011">
    <property type="component" value="Unassembled WGS sequence"/>
</dbReference>
<feature type="domain" description="Major facilitator superfamily (MFS) profile" evidence="7">
    <location>
        <begin position="11"/>
        <end position="404"/>
    </location>
</feature>
<keyword evidence="5 6" id="KW-0472">Membrane</keyword>
<evidence type="ECO:0000256" key="2">
    <source>
        <dbReference type="ARBA" id="ARBA00022475"/>
    </source>
</evidence>
<keyword evidence="3 6" id="KW-0812">Transmembrane</keyword>
<proteinExistence type="predicted"/>
<dbReference type="Gene3D" id="1.20.1250.20">
    <property type="entry name" value="MFS general substrate transporter like domains"/>
    <property type="match status" value="1"/>
</dbReference>
<feature type="transmembrane region" description="Helical" evidence="6">
    <location>
        <begin position="166"/>
        <end position="183"/>
    </location>
</feature>
<dbReference type="Pfam" id="PF07690">
    <property type="entry name" value="MFS_1"/>
    <property type="match status" value="1"/>
</dbReference>
<feature type="transmembrane region" description="Helical" evidence="6">
    <location>
        <begin position="286"/>
        <end position="304"/>
    </location>
</feature>
<reference evidence="8" key="1">
    <citation type="submission" date="2021-01" db="EMBL/GenBank/DDBJ databases">
        <title>Ramlibacter sp. strain AW1 16S ribosomal RNA gene Genome sequencing and assembly.</title>
        <authorList>
            <person name="Kang M."/>
        </authorList>
    </citation>
    <scope>NUCLEOTIDE SEQUENCE</scope>
    <source>
        <strain evidence="8">AW1</strain>
    </source>
</reference>
<organism evidence="8 9">
    <name type="scientific">Ramlibacter aurantiacus</name>
    <dbReference type="NCBI Taxonomy" id="2801330"/>
    <lineage>
        <taxon>Bacteria</taxon>
        <taxon>Pseudomonadati</taxon>
        <taxon>Pseudomonadota</taxon>
        <taxon>Betaproteobacteria</taxon>
        <taxon>Burkholderiales</taxon>
        <taxon>Comamonadaceae</taxon>
        <taxon>Ramlibacter</taxon>
    </lineage>
</organism>
<accession>A0A936ZTA0</accession>
<evidence type="ECO:0000256" key="6">
    <source>
        <dbReference type="SAM" id="Phobius"/>
    </source>
</evidence>
<dbReference type="GO" id="GO:0005886">
    <property type="term" value="C:plasma membrane"/>
    <property type="evidence" value="ECO:0007669"/>
    <property type="project" value="UniProtKB-SubCell"/>
</dbReference>
<dbReference type="RefSeq" id="WP_201686436.1">
    <property type="nucleotide sequence ID" value="NZ_JAEQNA010000013.1"/>
</dbReference>
<dbReference type="PANTHER" id="PTHR43124:SF3">
    <property type="entry name" value="CHLORAMPHENICOL EFFLUX PUMP RV0191"/>
    <property type="match status" value="1"/>
</dbReference>
<evidence type="ECO:0000256" key="3">
    <source>
        <dbReference type="ARBA" id="ARBA00022692"/>
    </source>
</evidence>
<feature type="transmembrane region" description="Helical" evidence="6">
    <location>
        <begin position="253"/>
        <end position="274"/>
    </location>
</feature>
<feature type="transmembrane region" description="Helical" evidence="6">
    <location>
        <begin position="102"/>
        <end position="123"/>
    </location>
</feature>
<feature type="transmembrane region" description="Helical" evidence="6">
    <location>
        <begin position="47"/>
        <end position="65"/>
    </location>
</feature>
<dbReference type="SUPFAM" id="SSF103473">
    <property type="entry name" value="MFS general substrate transporter"/>
    <property type="match status" value="1"/>
</dbReference>
<evidence type="ECO:0000313" key="8">
    <source>
        <dbReference type="EMBL" id="MBL0423301.1"/>
    </source>
</evidence>
<feature type="transmembrane region" description="Helical" evidence="6">
    <location>
        <begin position="342"/>
        <end position="361"/>
    </location>
</feature>
<evidence type="ECO:0000313" key="9">
    <source>
        <dbReference type="Proteomes" id="UP000613011"/>
    </source>
</evidence>
<name>A0A936ZTA0_9BURK</name>
<dbReference type="InterPro" id="IPR036259">
    <property type="entry name" value="MFS_trans_sf"/>
</dbReference>
<gene>
    <name evidence="8" type="ORF">JI739_23395</name>
</gene>
<dbReference type="InterPro" id="IPR011701">
    <property type="entry name" value="MFS"/>
</dbReference>
<sequence>MLLSRRDAVVVFFAFALAYFFAAVVRAITATLAPTLTQEFALTARELGLLAGGYFLGFASMQLPLGTWLDRHGPKKVVLVFLGVGALGCLAFAMAQSFHGVLAARFLCGMGLSACLMAPLTGFRRWLTPEAQMRANSWMLMSGSLGMVASTLPVQWLLPVAGWRPLFWGLAGLLLVAMSVIAAKVPAWAGPSQAAPSEGPGGGSYRQVWGSFHFRRLAPLGFVSYGGLVAMQALWIGPWLVRVSGYTPLESAAGLFTVNLGMLLSFWTWGVLYPRLAARGLHAERLIAWGMPCNFAVLVGIVFAGPAAGAWAWALFCVSSTCLSLAQPAVALRFPPGLAGRALSAFNLVIFAGAFCMQWGIGLLVDGFASLGFDDPGSFRAALASFAVASVGAWLYFMLAPDNSRQ</sequence>
<feature type="transmembrane region" description="Helical" evidence="6">
    <location>
        <begin position="381"/>
        <end position="399"/>
    </location>
</feature>
<keyword evidence="4 6" id="KW-1133">Transmembrane helix</keyword>
<keyword evidence="2" id="KW-1003">Cell membrane</keyword>
<dbReference type="GO" id="GO:0022857">
    <property type="term" value="F:transmembrane transporter activity"/>
    <property type="evidence" value="ECO:0007669"/>
    <property type="project" value="InterPro"/>
</dbReference>